<keyword evidence="2" id="KW-0472">Membrane</keyword>
<feature type="non-terminal residue" evidence="3">
    <location>
        <position position="88"/>
    </location>
</feature>
<name>A0AA38FCI3_TAXCH</name>
<dbReference type="Proteomes" id="UP000824469">
    <property type="component" value="Unassembled WGS sequence"/>
</dbReference>
<dbReference type="EMBL" id="JAHRHJ020000010">
    <property type="protein sequence ID" value="KAH9297608.1"/>
    <property type="molecule type" value="Genomic_DNA"/>
</dbReference>
<protein>
    <submittedName>
        <fullName evidence="3">Uncharacterized protein</fullName>
    </submittedName>
</protein>
<evidence type="ECO:0000256" key="1">
    <source>
        <dbReference type="SAM" id="MobiDB-lite"/>
    </source>
</evidence>
<keyword evidence="2" id="KW-0812">Transmembrane</keyword>
<proteinExistence type="predicted"/>
<feature type="region of interest" description="Disordered" evidence="1">
    <location>
        <begin position="57"/>
        <end position="76"/>
    </location>
</feature>
<comment type="caution">
    <text evidence="3">The sequence shown here is derived from an EMBL/GenBank/DDBJ whole genome shotgun (WGS) entry which is preliminary data.</text>
</comment>
<keyword evidence="4" id="KW-1185">Reference proteome</keyword>
<evidence type="ECO:0000313" key="3">
    <source>
        <dbReference type="EMBL" id="KAH9297608.1"/>
    </source>
</evidence>
<organism evidence="3 4">
    <name type="scientific">Taxus chinensis</name>
    <name type="common">Chinese yew</name>
    <name type="synonym">Taxus wallichiana var. chinensis</name>
    <dbReference type="NCBI Taxonomy" id="29808"/>
    <lineage>
        <taxon>Eukaryota</taxon>
        <taxon>Viridiplantae</taxon>
        <taxon>Streptophyta</taxon>
        <taxon>Embryophyta</taxon>
        <taxon>Tracheophyta</taxon>
        <taxon>Spermatophyta</taxon>
        <taxon>Pinopsida</taxon>
        <taxon>Pinidae</taxon>
        <taxon>Conifers II</taxon>
        <taxon>Cupressales</taxon>
        <taxon>Taxaceae</taxon>
        <taxon>Taxus</taxon>
    </lineage>
</organism>
<dbReference type="AlphaFoldDB" id="A0AA38FCI3"/>
<accession>A0AA38FCI3</accession>
<evidence type="ECO:0000313" key="4">
    <source>
        <dbReference type="Proteomes" id="UP000824469"/>
    </source>
</evidence>
<keyword evidence="2" id="KW-1133">Transmembrane helix</keyword>
<reference evidence="3 4" key="1">
    <citation type="journal article" date="2021" name="Nat. Plants">
        <title>The Taxus genome provides insights into paclitaxel biosynthesis.</title>
        <authorList>
            <person name="Xiong X."/>
            <person name="Gou J."/>
            <person name="Liao Q."/>
            <person name="Li Y."/>
            <person name="Zhou Q."/>
            <person name="Bi G."/>
            <person name="Li C."/>
            <person name="Du R."/>
            <person name="Wang X."/>
            <person name="Sun T."/>
            <person name="Guo L."/>
            <person name="Liang H."/>
            <person name="Lu P."/>
            <person name="Wu Y."/>
            <person name="Zhang Z."/>
            <person name="Ro D.K."/>
            <person name="Shang Y."/>
            <person name="Huang S."/>
            <person name="Yan J."/>
        </authorList>
    </citation>
    <scope>NUCLEOTIDE SEQUENCE [LARGE SCALE GENOMIC DNA]</scope>
    <source>
        <strain evidence="3">Ta-2019</strain>
    </source>
</reference>
<sequence length="88" mass="10198">MMNDAWPIWCWLPYAFYGAYLNVALNKIEDGLDIEGTTKVDDKIETLRLTVKVKCSEAEVDEESDTDNDSHADPEPCMFRYKMNMDQL</sequence>
<feature type="transmembrane region" description="Helical" evidence="2">
    <location>
        <begin position="6"/>
        <end position="25"/>
    </location>
</feature>
<gene>
    <name evidence="3" type="ORF">KI387_029290</name>
</gene>
<evidence type="ECO:0000256" key="2">
    <source>
        <dbReference type="SAM" id="Phobius"/>
    </source>
</evidence>
<feature type="compositionally biased region" description="Acidic residues" evidence="1">
    <location>
        <begin position="58"/>
        <end position="67"/>
    </location>
</feature>